<evidence type="ECO:0000313" key="2">
    <source>
        <dbReference type="EMBL" id="EWH13745.1"/>
    </source>
</evidence>
<protein>
    <submittedName>
        <fullName evidence="2">Transcription termination factor Rho</fullName>
    </submittedName>
</protein>
<keyword evidence="3" id="KW-1185">Reference proteome</keyword>
<accession>A0ABP3B7C5</accession>
<organism evidence="2 3">
    <name type="scientific">Cellulophaga geojensis KL-A</name>
    <dbReference type="NCBI Taxonomy" id="1328323"/>
    <lineage>
        <taxon>Bacteria</taxon>
        <taxon>Pseudomonadati</taxon>
        <taxon>Bacteroidota</taxon>
        <taxon>Flavobacteriia</taxon>
        <taxon>Flavobacteriales</taxon>
        <taxon>Flavobacteriaceae</taxon>
        <taxon>Cellulophaga</taxon>
    </lineage>
</organism>
<feature type="transmembrane region" description="Helical" evidence="1">
    <location>
        <begin position="37"/>
        <end position="55"/>
    </location>
</feature>
<dbReference type="Proteomes" id="UP000019275">
    <property type="component" value="Unassembled WGS sequence"/>
</dbReference>
<keyword evidence="1" id="KW-1133">Transmembrane helix</keyword>
<feature type="transmembrane region" description="Helical" evidence="1">
    <location>
        <begin position="104"/>
        <end position="123"/>
    </location>
</feature>
<proteinExistence type="predicted"/>
<dbReference type="EMBL" id="ARZX01000008">
    <property type="protein sequence ID" value="EWH13745.1"/>
    <property type="molecule type" value="Genomic_DNA"/>
</dbReference>
<keyword evidence="1" id="KW-0812">Transmembrane</keyword>
<evidence type="ECO:0000313" key="3">
    <source>
        <dbReference type="Proteomes" id="UP000019275"/>
    </source>
</evidence>
<name>A0ABP3B7C5_9FLAO</name>
<feature type="transmembrane region" description="Helical" evidence="1">
    <location>
        <begin position="75"/>
        <end position="92"/>
    </location>
</feature>
<keyword evidence="1" id="KW-0472">Membrane</keyword>
<feature type="transmembrane region" description="Helical" evidence="1">
    <location>
        <begin position="204"/>
        <end position="222"/>
    </location>
</feature>
<reference evidence="2 3" key="1">
    <citation type="journal article" date="2014" name="Genome Announc.">
        <title>Draft Genome Sequence of the Carrageenan-Degrading Bacterium Cellulophaga sp. Strain KL-A, Isolated from Decaying Marine Algae.</title>
        <authorList>
            <person name="Shan D."/>
            <person name="Ying J."/>
            <person name="Li X."/>
            <person name="Gao Z."/>
            <person name="Wei G."/>
            <person name="Shao Z."/>
        </authorList>
    </citation>
    <scope>NUCLEOTIDE SEQUENCE [LARGE SCALE GENOMIC DNA]</scope>
    <source>
        <strain evidence="2 3">KL-A</strain>
    </source>
</reference>
<comment type="caution">
    <text evidence="2">The sequence shown here is derived from an EMBL/GenBank/DDBJ whole genome shotgun (WGS) entry which is preliminary data.</text>
</comment>
<sequence length="231" mass="28070">MTLIDSLLENIAEPFYAITLVIALWRYPNYYNTYLKYFPILIAYTLLNEVLGFLISSYPDLFNISINKFYTKNNILLYNIYDIIYFLYFLYIYKLYLEKKILKIVTTTVIILFCCISILNIFYQDIQLESHVLTHSFGCFFLILITLVYLNQIDWHQNKKDPTKNFLFWLSWGLLLFHAGFLPIRLSYYFRIIQNQESYIWIRRLHLFLIPLMYCCFIIGFIKMRRKLIKE</sequence>
<evidence type="ECO:0000256" key="1">
    <source>
        <dbReference type="SAM" id="Phobius"/>
    </source>
</evidence>
<feature type="transmembrane region" description="Helical" evidence="1">
    <location>
        <begin position="165"/>
        <end position="184"/>
    </location>
</feature>
<gene>
    <name evidence="2" type="ORF">KLA_08096</name>
</gene>
<feature type="transmembrane region" description="Helical" evidence="1">
    <location>
        <begin position="135"/>
        <end position="153"/>
    </location>
</feature>
<feature type="transmembrane region" description="Helical" evidence="1">
    <location>
        <begin position="6"/>
        <end position="25"/>
    </location>
</feature>